<dbReference type="Proteomes" id="UP001501757">
    <property type="component" value="Unassembled WGS sequence"/>
</dbReference>
<accession>A0ABP3H264</accession>
<evidence type="ECO:0000313" key="2">
    <source>
        <dbReference type="EMBL" id="GAA0358853.1"/>
    </source>
</evidence>
<feature type="domain" description="ImpA N-terminal" evidence="1">
    <location>
        <begin position="10"/>
        <end position="133"/>
    </location>
</feature>
<name>A0ABP3H264_9ALTE</name>
<evidence type="ECO:0000313" key="3">
    <source>
        <dbReference type="Proteomes" id="UP001501757"/>
    </source>
</evidence>
<dbReference type="RefSeq" id="WP_102794742.1">
    <property type="nucleotide sequence ID" value="NZ_BAAAEI010000012.1"/>
</dbReference>
<dbReference type="PANTHER" id="PTHR37951">
    <property type="entry name" value="CYTOPLASMIC PROTEIN-RELATED"/>
    <property type="match status" value="1"/>
</dbReference>
<dbReference type="InterPro" id="IPR010657">
    <property type="entry name" value="ImpA_N"/>
</dbReference>
<comment type="caution">
    <text evidence="2">The sequence shown here is derived from an EMBL/GenBank/DDBJ whole genome shotgun (WGS) entry which is preliminary data.</text>
</comment>
<dbReference type="InterPro" id="IPR017740">
    <property type="entry name" value="TssA-like"/>
</dbReference>
<evidence type="ECO:0000259" key="1">
    <source>
        <dbReference type="Pfam" id="PF06812"/>
    </source>
</evidence>
<dbReference type="NCBIfam" id="TIGR03363">
    <property type="entry name" value="VI_chp_8"/>
    <property type="match status" value="1"/>
</dbReference>
<dbReference type="EMBL" id="BAAAEI010000012">
    <property type="protein sequence ID" value="GAA0358853.1"/>
    <property type="molecule type" value="Genomic_DNA"/>
</dbReference>
<dbReference type="PANTHER" id="PTHR37951:SF1">
    <property type="entry name" value="TYPE VI SECRETION SYSTEM COMPONENT TSSA1"/>
    <property type="match status" value="1"/>
</dbReference>
<organism evidence="2 3">
    <name type="scientific">Bowmanella denitrificans</name>
    <dbReference type="NCBI Taxonomy" id="366582"/>
    <lineage>
        <taxon>Bacteria</taxon>
        <taxon>Pseudomonadati</taxon>
        <taxon>Pseudomonadota</taxon>
        <taxon>Gammaproteobacteria</taxon>
        <taxon>Alteromonadales</taxon>
        <taxon>Alteromonadaceae</taxon>
        <taxon>Bowmanella</taxon>
    </lineage>
</organism>
<keyword evidence="3" id="KW-1185">Reference proteome</keyword>
<protein>
    <submittedName>
        <fullName evidence="2">Type VI secretion system protein TssA</fullName>
    </submittedName>
</protein>
<reference evidence="3" key="1">
    <citation type="journal article" date="2019" name="Int. J. Syst. Evol. Microbiol.">
        <title>The Global Catalogue of Microorganisms (GCM) 10K type strain sequencing project: providing services to taxonomists for standard genome sequencing and annotation.</title>
        <authorList>
            <consortium name="The Broad Institute Genomics Platform"/>
            <consortium name="The Broad Institute Genome Sequencing Center for Infectious Disease"/>
            <person name="Wu L."/>
            <person name="Ma J."/>
        </authorList>
    </citation>
    <scope>NUCLEOTIDE SEQUENCE [LARGE SCALE GENOMIC DNA]</scope>
    <source>
        <strain evidence="3">JCM 13378</strain>
    </source>
</reference>
<sequence length="351" mass="38435">MTDLNINQYLTAISDEAPSGDNLEYEQSFTELERLARGKPEQILGDAKVDAEPPDWRAVRKSALTLLDTSRDLRLAIFLCRALLNLEGLAGFRQGLALTDGLLQQFWPTLHPQLDPDDDNDPVLRINTLLTLCDREATLSTLYRAPLTVSRLFGPIGLRQVQIAKGIISDDGQQGETPDLAGVSAAFMDCPIDDLKQTAEDLSSSIDSVKAIDNFLTTTLGASQAPDLSALLAPLNDAQVVVNEYLARRGQDTDTPVAGENGETAGEIQQVQQPNNSGEINSREDATRQMDRIIEYFRRHEPSSPVPLLLQRAKRLATLDFLEILRDMAPDGLQQARNAGGLDKSGLDDDS</sequence>
<dbReference type="Pfam" id="PF06812">
    <property type="entry name" value="ImpA_N"/>
    <property type="match status" value="1"/>
</dbReference>
<proteinExistence type="predicted"/>
<gene>
    <name evidence="2" type="primary">tssA</name>
    <name evidence="2" type="ORF">GCM10009092_23840</name>
</gene>